<name>A0AAW0C7T4_9AGAR</name>
<feature type="transmembrane region" description="Helical" evidence="1">
    <location>
        <begin position="255"/>
        <end position="273"/>
    </location>
</feature>
<feature type="transmembrane region" description="Helical" evidence="1">
    <location>
        <begin position="86"/>
        <end position="104"/>
    </location>
</feature>
<dbReference type="Proteomes" id="UP001383192">
    <property type="component" value="Unassembled WGS sequence"/>
</dbReference>
<comment type="caution">
    <text evidence="3">The sequence shown here is derived from an EMBL/GenBank/DDBJ whole genome shotgun (WGS) entry which is preliminary data.</text>
</comment>
<organism evidence="3 4">
    <name type="scientific">Paramarasmius palmivorus</name>
    <dbReference type="NCBI Taxonomy" id="297713"/>
    <lineage>
        <taxon>Eukaryota</taxon>
        <taxon>Fungi</taxon>
        <taxon>Dikarya</taxon>
        <taxon>Basidiomycota</taxon>
        <taxon>Agaricomycotina</taxon>
        <taxon>Agaricomycetes</taxon>
        <taxon>Agaricomycetidae</taxon>
        <taxon>Agaricales</taxon>
        <taxon>Marasmiineae</taxon>
        <taxon>Marasmiaceae</taxon>
        <taxon>Paramarasmius</taxon>
    </lineage>
</organism>
<feature type="domain" description="DUF6533" evidence="2">
    <location>
        <begin position="21"/>
        <end position="67"/>
    </location>
</feature>
<dbReference type="Pfam" id="PF20151">
    <property type="entry name" value="DUF6533"/>
    <property type="match status" value="1"/>
</dbReference>
<evidence type="ECO:0000313" key="3">
    <source>
        <dbReference type="EMBL" id="KAK7034588.1"/>
    </source>
</evidence>
<evidence type="ECO:0000256" key="1">
    <source>
        <dbReference type="SAM" id="Phobius"/>
    </source>
</evidence>
<dbReference type="InterPro" id="IPR045340">
    <property type="entry name" value="DUF6533"/>
</dbReference>
<dbReference type="EMBL" id="JAYKXP010000056">
    <property type="protein sequence ID" value="KAK7034588.1"/>
    <property type="molecule type" value="Genomic_DNA"/>
</dbReference>
<evidence type="ECO:0000313" key="4">
    <source>
        <dbReference type="Proteomes" id="UP001383192"/>
    </source>
</evidence>
<feature type="transmembrane region" description="Helical" evidence="1">
    <location>
        <begin position="56"/>
        <end position="74"/>
    </location>
</feature>
<keyword evidence="4" id="KW-1185">Reference proteome</keyword>
<keyword evidence="1" id="KW-1133">Transmembrane helix</keyword>
<accession>A0AAW0C7T4</accession>
<feature type="transmembrane region" description="Helical" evidence="1">
    <location>
        <begin position="223"/>
        <end position="243"/>
    </location>
</feature>
<keyword evidence="1" id="KW-0472">Membrane</keyword>
<gene>
    <name evidence="3" type="ORF">VNI00_012219</name>
</gene>
<feature type="transmembrane region" description="Helical" evidence="1">
    <location>
        <begin position="116"/>
        <end position="134"/>
    </location>
</feature>
<proteinExistence type="predicted"/>
<reference evidence="3 4" key="1">
    <citation type="submission" date="2024-01" db="EMBL/GenBank/DDBJ databases">
        <title>A draft genome for a cacao thread blight-causing isolate of Paramarasmius palmivorus.</title>
        <authorList>
            <person name="Baruah I.K."/>
            <person name="Bukari Y."/>
            <person name="Amoako-Attah I."/>
            <person name="Meinhardt L.W."/>
            <person name="Bailey B.A."/>
            <person name="Cohen S.P."/>
        </authorList>
    </citation>
    <scope>NUCLEOTIDE SEQUENCE [LARGE SCALE GENOMIC DNA]</scope>
    <source>
        <strain evidence="3 4">GH-12</strain>
    </source>
</reference>
<sequence length="318" mass="36333">MDRARLLLLLQLIEDAKTTNYATVAAVTVLVFDYFLTLEKEIELIWKTPKKLASLIYLWFKNRYFSLVALGINASFMLREVNSDKLMGITITIIISTVDLVLLMRVWILYGRSKKLLYLMIPLISGEFVTMLVLDYHVVFKMQQYVHVGPMLEGCYSMSKIFNQPLNSRHLSMNIPAAPRYYAFMAVPPLIVSFIMFVMTIYKCGRTLFTNRGIARTPVVSLFMRDGIFWFLAVFAVMVPQAVIAAGARVTIGEVMISICLATYSIISSRVLLNIKEIMLATEYGDTTIDNEAKTDSYQLDTIQFHRRGVDQSYISRN</sequence>
<dbReference type="AlphaFoldDB" id="A0AAW0C7T4"/>
<protein>
    <recommendedName>
        <fullName evidence="2">DUF6533 domain-containing protein</fullName>
    </recommendedName>
</protein>
<keyword evidence="1" id="KW-0812">Transmembrane</keyword>
<evidence type="ECO:0000259" key="2">
    <source>
        <dbReference type="Pfam" id="PF20151"/>
    </source>
</evidence>
<feature type="transmembrane region" description="Helical" evidence="1">
    <location>
        <begin position="181"/>
        <end position="202"/>
    </location>
</feature>